<protein>
    <submittedName>
        <fullName evidence="1">Uncharacterized protein</fullName>
    </submittedName>
</protein>
<evidence type="ECO:0000313" key="1">
    <source>
        <dbReference type="EMBL" id="PIA28375.1"/>
    </source>
</evidence>
<dbReference type="Proteomes" id="UP000230069">
    <property type="component" value="Unassembled WGS sequence"/>
</dbReference>
<keyword evidence="2" id="KW-1185">Reference proteome</keyword>
<dbReference type="AlphaFoldDB" id="A0A2G5CAR8"/>
<reference evidence="1 2" key="1">
    <citation type="submission" date="2017-09" db="EMBL/GenBank/DDBJ databases">
        <title>WGS assembly of Aquilegia coerulea Goldsmith.</title>
        <authorList>
            <person name="Hodges S."/>
            <person name="Kramer E."/>
            <person name="Nordborg M."/>
            <person name="Tomkins J."/>
            <person name="Borevitz J."/>
            <person name="Derieg N."/>
            <person name="Yan J."/>
            <person name="Mihaltcheva S."/>
            <person name="Hayes R.D."/>
            <person name="Rokhsar D."/>
        </authorList>
    </citation>
    <scope>NUCLEOTIDE SEQUENCE [LARGE SCALE GENOMIC DNA]</scope>
    <source>
        <strain evidence="2">cv. Goldsmith</strain>
    </source>
</reference>
<dbReference type="EMBL" id="KZ305087">
    <property type="protein sequence ID" value="PIA28375.1"/>
    <property type="molecule type" value="Genomic_DNA"/>
</dbReference>
<sequence length="148" mass="16964">MNTLLPGLTGPSVSNSLVVQISPIQCQNINLLPFWQGRQWNLAAGGHVKTAEGHLYVRPISWMNSKFKNSNCSIQLFMYLTWLHPTGEPKRFSKDANSGKWIIFNELLHAFRDPRHFLCTTQHCKVQPNTALFNFSFCQNTNSYQHTL</sequence>
<evidence type="ECO:0000313" key="2">
    <source>
        <dbReference type="Proteomes" id="UP000230069"/>
    </source>
</evidence>
<organism evidence="1 2">
    <name type="scientific">Aquilegia coerulea</name>
    <name type="common">Rocky mountain columbine</name>
    <dbReference type="NCBI Taxonomy" id="218851"/>
    <lineage>
        <taxon>Eukaryota</taxon>
        <taxon>Viridiplantae</taxon>
        <taxon>Streptophyta</taxon>
        <taxon>Embryophyta</taxon>
        <taxon>Tracheophyta</taxon>
        <taxon>Spermatophyta</taxon>
        <taxon>Magnoliopsida</taxon>
        <taxon>Ranunculales</taxon>
        <taxon>Ranunculaceae</taxon>
        <taxon>Thalictroideae</taxon>
        <taxon>Aquilegia</taxon>
    </lineage>
</organism>
<proteinExistence type="predicted"/>
<gene>
    <name evidence="1" type="ORF">AQUCO_07000004v1</name>
</gene>
<dbReference type="InParanoid" id="A0A2G5CAR8"/>
<accession>A0A2G5CAR8</accession>
<name>A0A2G5CAR8_AQUCA</name>